<proteinExistence type="predicted"/>
<dbReference type="EMBL" id="CAVMJV010000003">
    <property type="protein sequence ID" value="CAK5019268.1"/>
    <property type="molecule type" value="Genomic_DNA"/>
</dbReference>
<evidence type="ECO:0000313" key="2">
    <source>
        <dbReference type="Proteomes" id="UP001497535"/>
    </source>
</evidence>
<protein>
    <submittedName>
        <fullName evidence="1">Uncharacterized protein</fullName>
    </submittedName>
</protein>
<dbReference type="Proteomes" id="UP001497535">
    <property type="component" value="Unassembled WGS sequence"/>
</dbReference>
<evidence type="ECO:0000313" key="1">
    <source>
        <dbReference type="EMBL" id="CAK5019268.1"/>
    </source>
</evidence>
<reference evidence="1" key="1">
    <citation type="submission" date="2023-11" db="EMBL/GenBank/DDBJ databases">
        <authorList>
            <person name="Poullet M."/>
        </authorList>
    </citation>
    <scope>NUCLEOTIDE SEQUENCE</scope>
    <source>
        <strain evidence="1">E1834</strain>
    </source>
</reference>
<comment type="caution">
    <text evidence="1">The sequence shown here is derived from an EMBL/GenBank/DDBJ whole genome shotgun (WGS) entry which is preliminary data.</text>
</comment>
<organism evidence="1 2">
    <name type="scientific">Meloidogyne enterolobii</name>
    <name type="common">Root-knot nematode worm</name>
    <name type="synonym">Meloidogyne mayaguensis</name>
    <dbReference type="NCBI Taxonomy" id="390850"/>
    <lineage>
        <taxon>Eukaryota</taxon>
        <taxon>Metazoa</taxon>
        <taxon>Ecdysozoa</taxon>
        <taxon>Nematoda</taxon>
        <taxon>Chromadorea</taxon>
        <taxon>Rhabditida</taxon>
        <taxon>Tylenchina</taxon>
        <taxon>Tylenchomorpha</taxon>
        <taxon>Tylenchoidea</taxon>
        <taxon>Meloidogynidae</taxon>
        <taxon>Meloidogyninae</taxon>
        <taxon>Meloidogyne</taxon>
    </lineage>
</organism>
<accession>A0ACB0XVH9</accession>
<name>A0ACB0XVH9_MELEN</name>
<gene>
    <name evidence="1" type="ORF">MENTE1834_LOCUS4093</name>
</gene>
<sequence>MSFDNHFRDQQDLVRWIENKLGSNELWGGKQASFVLTRDILIELETCFQELEPHIKLKIIQAMVHISPKSLQGWKEPLFNLLEVARRDPDDWVETVADIFRNFPDEGLIQCSSKTDSFFNRTQLELERIVTEKVCSTSNDFIVKLPPDLELIPESLLKSVIFVFIFFISLNKETSERNKIIKHFEHRERTTITKSAKLLEDVKKSAEQQHNPSSKKNHGLISSFPIKIRSTAKRLDNSLPMKGIPSTASALKMSGGFTNESKKYHQRTLLKRTGGAMLLDIDDLPKQSRRRRNVETITLKKEEQKEQSPNKNSLIKNKSEQNEQNANGSLNVETGESTPVQASLASESISENPQQMTSSLLDNSQNLDSLQLSTNTNLMFPPISMPSMLPIPPEITMDQNAILSSAGSSSTSQNQHLIYPQPIGQMMVANPFENIPTTNLAALQQFESMLKDANKLTLSSYNLIISFLIGNKHNPFEKDIGPLITLPFSETVEFEPLASGVGVEAILVETFFQMDYRTGEWKRLKNSRALKPEELNQRKDQLFGVNKQFNEQTLINGQCDNLQQMPMFFQPNSQ</sequence>
<keyword evidence="2" id="KW-1185">Reference proteome</keyword>